<evidence type="ECO:0000313" key="2">
    <source>
        <dbReference type="EMBL" id="ELP70465.1"/>
    </source>
</evidence>
<dbReference type="EMBL" id="AEJB01000072">
    <property type="protein sequence ID" value="ELP70465.1"/>
    <property type="molecule type" value="Genomic_DNA"/>
</dbReference>
<keyword evidence="3" id="KW-1185">Reference proteome</keyword>
<dbReference type="PATRIC" id="fig|698760.3.peg.901"/>
<reference evidence="2 3" key="1">
    <citation type="journal article" date="2011" name="Plasmid">
        <title>Streptomyces turgidiscabies Car8 contains a modular pathogenicity island that shares virulence genes with other actinobacterial plant pathogens.</title>
        <authorList>
            <person name="Huguet-Tapia J.C."/>
            <person name="Badger J.H."/>
            <person name="Loria R."/>
            <person name="Pettis G.S."/>
        </authorList>
    </citation>
    <scope>NUCLEOTIDE SEQUENCE [LARGE SCALE GENOMIC DNA]</scope>
    <source>
        <strain evidence="2 3">Car8</strain>
    </source>
</reference>
<comment type="caution">
    <text evidence="2">The sequence shown here is derived from an EMBL/GenBank/DDBJ whole genome shotgun (WGS) entry which is preliminary data.</text>
</comment>
<organism evidence="2 3">
    <name type="scientific">Streptomyces turgidiscabies (strain Car8)</name>
    <dbReference type="NCBI Taxonomy" id="698760"/>
    <lineage>
        <taxon>Bacteria</taxon>
        <taxon>Bacillati</taxon>
        <taxon>Actinomycetota</taxon>
        <taxon>Actinomycetes</taxon>
        <taxon>Kitasatosporales</taxon>
        <taxon>Streptomycetaceae</taxon>
        <taxon>Streptomyces</taxon>
    </lineage>
</organism>
<dbReference type="AlphaFoldDB" id="L7FIC7"/>
<proteinExistence type="predicted"/>
<name>L7FIC7_STRT8</name>
<protein>
    <submittedName>
        <fullName evidence="2">Uncharacterized protein</fullName>
    </submittedName>
</protein>
<evidence type="ECO:0000256" key="1">
    <source>
        <dbReference type="SAM" id="MobiDB-lite"/>
    </source>
</evidence>
<sequence>MTHGHVRPFDRGCGCCNRCFPAGPATVCKRVECWRSSRRTYADSEIPRVPGGTFQHQRPPPNTAAEAGLGPRCQCGSPQWSASDPVQSQQE</sequence>
<dbReference type="Proteomes" id="UP000010931">
    <property type="component" value="Unassembled WGS sequence"/>
</dbReference>
<accession>L7FIC7</accession>
<evidence type="ECO:0000313" key="3">
    <source>
        <dbReference type="Proteomes" id="UP000010931"/>
    </source>
</evidence>
<feature type="region of interest" description="Disordered" evidence="1">
    <location>
        <begin position="44"/>
        <end position="68"/>
    </location>
</feature>
<gene>
    <name evidence="2" type="ORF">STRTUCAR8_08087</name>
</gene>